<dbReference type="PRINTS" id="PR00313">
    <property type="entry name" value="CABNDNGRPT"/>
</dbReference>
<dbReference type="Proteomes" id="UP000054935">
    <property type="component" value="Unassembled WGS sequence"/>
</dbReference>
<dbReference type="AlphaFoldDB" id="A0A0P1GXF2"/>
<protein>
    <submittedName>
        <fullName evidence="4">Hemolysin, chromosomal</fullName>
    </submittedName>
</protein>
<evidence type="ECO:0000256" key="1">
    <source>
        <dbReference type="ARBA" id="ARBA00004613"/>
    </source>
</evidence>
<dbReference type="PANTHER" id="PTHR38340:SF1">
    <property type="entry name" value="S-LAYER PROTEIN"/>
    <property type="match status" value="1"/>
</dbReference>
<dbReference type="PROSITE" id="PS00330">
    <property type="entry name" value="HEMOLYSIN_CALCIUM"/>
    <property type="match status" value="7"/>
</dbReference>
<keyword evidence="5" id="KW-1185">Reference proteome</keyword>
<dbReference type="InterPro" id="IPR018511">
    <property type="entry name" value="Hemolysin-typ_Ca-bd_CS"/>
</dbReference>
<sequence length="1018" mass="103272">MDLFADAGQGSSGDDTLTGHAGANTLHGGAGDDLLSGLGGADMLSGGAGNDTIYGGVGQDIAAYDAALEDMGFALDDYGVWTVTDLRPAGTPGHFGTDTLIGVEVIAVRGELITLEAAASARKEVALLDGSDLSGMVQLATDMPEGTVLGRVTLSGALNGALYDWDIAVTDPPGAVTLNGRELRLDDPSKLVAGQDVTLEIVLTSGDTQITSHYTVAVGDVGSAALPGAVLRLGDTGETIDGGAGADTILGGVGDDRITDTGAEQTRPDTDSIVLTLGLDTPAAADPQDVRVLAGGTVVLTTTTDAFGESPVEGLTGTRDIFVSTTGGQMALASVDRYGFALEGDSTLLDVSDDGRYVLFNSAADAGFGTTGQQVYRFDTVNLLLEIVSVDAPIGAMVDGVDTGGSAGSLSANGQRVLFQSNTLSGDGTQQLYLRDMTTGAVTKLTGGSGSPQKAQISADGQSGVFVYGNGLMMQVDLTTGALTPLINRVGAFSYASDAELIAYETQEDGVRQVYLRDLSNDQVTLVSTGLDGAAEGGAWAPVVSDNGRYVAFESAAGNLVLDGADDGPGDGLTRVYVHDLWTGALAAVSERASSQPMLVAGQIGWVEMGEIHLRDLTFLSTVGGDDLILAGDGNDTVGAGAGADSVLGEAGNDSLSGAAGSDTLDGGIGDDTLDGGAGADTLIGGEGADSLSGGDGDDDLSGDTGRDTLSGGAGDDTLIGGENTDTAVFEADWTQMQVEAVAGGYTVTDLGSPASLGTDTLIGVEQIAFDSGTRSFTGAVADAVNQAPTDITLSANGVQTTSAAGTLIGTLSVTDVNAIFGDSATLTLARATLNWSPELFIALVQTDAGYELRTTTDRIFDRWEGLADFTLTATDLAGLSYSKTFALDVQRGVLVTGTDASETLTGGIGDDTLRGMGGDARCWAAMATICSLAPAALTLRGVGRATTLSWGSSALIWLRNTRAGRTSVSTPLRMATYRSPTCATAMTRMTKASTLCAGRISPSTAACIGRRTWGWTR</sequence>
<dbReference type="STRING" id="441103.TRN7648_02787"/>
<dbReference type="GO" id="GO:0005576">
    <property type="term" value="C:extracellular region"/>
    <property type="evidence" value="ECO:0007669"/>
    <property type="project" value="UniProtKB-SubCell"/>
</dbReference>
<dbReference type="Gene3D" id="2.120.10.30">
    <property type="entry name" value="TolB, C-terminal domain"/>
    <property type="match status" value="1"/>
</dbReference>
<dbReference type="InterPro" id="IPR011049">
    <property type="entry name" value="Serralysin-like_metalloprot_C"/>
</dbReference>
<keyword evidence="2" id="KW-0964">Secreted</keyword>
<name>A0A0P1GXF2_9RHOB</name>
<dbReference type="PANTHER" id="PTHR38340">
    <property type="entry name" value="S-LAYER PROTEIN"/>
    <property type="match status" value="1"/>
</dbReference>
<dbReference type="EMBL" id="CYSE01000005">
    <property type="protein sequence ID" value="CUH80067.1"/>
    <property type="molecule type" value="Genomic_DNA"/>
</dbReference>
<dbReference type="InterPro" id="IPR001343">
    <property type="entry name" value="Hemolysn_Ca-bd"/>
</dbReference>
<dbReference type="GO" id="GO:0005509">
    <property type="term" value="F:calcium ion binding"/>
    <property type="evidence" value="ECO:0007669"/>
    <property type="project" value="InterPro"/>
</dbReference>
<evidence type="ECO:0000313" key="4">
    <source>
        <dbReference type="EMBL" id="CUH80067.1"/>
    </source>
</evidence>
<organism evidence="4 5">
    <name type="scientific">Tropicibacter naphthalenivorans</name>
    <dbReference type="NCBI Taxonomy" id="441103"/>
    <lineage>
        <taxon>Bacteria</taxon>
        <taxon>Pseudomonadati</taxon>
        <taxon>Pseudomonadota</taxon>
        <taxon>Alphaproteobacteria</taxon>
        <taxon>Rhodobacterales</taxon>
        <taxon>Roseobacteraceae</taxon>
        <taxon>Tropicibacter</taxon>
    </lineage>
</organism>
<feature type="region of interest" description="Disordered" evidence="3">
    <location>
        <begin position="654"/>
        <end position="723"/>
    </location>
</feature>
<dbReference type="InterPro" id="IPR050557">
    <property type="entry name" value="RTX_toxin/Mannuronan_C5-epim"/>
</dbReference>
<reference evidence="4 5" key="1">
    <citation type="submission" date="2015-09" db="EMBL/GenBank/DDBJ databases">
        <authorList>
            <consortium name="Swine Surveillance"/>
        </authorList>
    </citation>
    <scope>NUCLEOTIDE SEQUENCE [LARGE SCALE GENOMIC DNA]</scope>
    <source>
        <strain evidence="4 5">CECT 7648</strain>
    </source>
</reference>
<accession>A0A0P1GXF2</accession>
<evidence type="ECO:0000256" key="2">
    <source>
        <dbReference type="ARBA" id="ARBA00022525"/>
    </source>
</evidence>
<dbReference type="SUPFAM" id="SSF69304">
    <property type="entry name" value="Tricorn protease N-terminal domain"/>
    <property type="match status" value="1"/>
</dbReference>
<dbReference type="Gene3D" id="2.150.10.10">
    <property type="entry name" value="Serralysin-like metalloprotease, C-terminal"/>
    <property type="match status" value="3"/>
</dbReference>
<gene>
    <name evidence="4" type="primary">hlyA_11</name>
    <name evidence="4" type="ORF">TRN7648_02787</name>
</gene>
<dbReference type="SUPFAM" id="SSF51120">
    <property type="entry name" value="beta-Roll"/>
    <property type="match status" value="2"/>
</dbReference>
<evidence type="ECO:0000256" key="3">
    <source>
        <dbReference type="SAM" id="MobiDB-lite"/>
    </source>
</evidence>
<dbReference type="InterPro" id="IPR011042">
    <property type="entry name" value="6-blade_b-propeller_TolB-like"/>
</dbReference>
<evidence type="ECO:0000313" key="5">
    <source>
        <dbReference type="Proteomes" id="UP000054935"/>
    </source>
</evidence>
<dbReference type="Pfam" id="PF00353">
    <property type="entry name" value="HemolysinCabind"/>
    <property type="match status" value="6"/>
</dbReference>
<proteinExistence type="predicted"/>
<comment type="subcellular location">
    <subcellularLocation>
        <location evidence="1">Secreted</location>
    </subcellularLocation>
</comment>